<gene>
    <name evidence="3" type="ORF">A8950_1023</name>
</gene>
<dbReference type="OrthoDB" id="8434533at2"/>
<feature type="transmembrane region" description="Helical" evidence="1">
    <location>
        <begin position="12"/>
        <end position="30"/>
    </location>
</feature>
<comment type="caution">
    <text evidence="3">The sequence shown here is derived from an EMBL/GenBank/DDBJ whole genome shotgun (WGS) entry which is preliminary data.</text>
</comment>
<dbReference type="AlphaFoldDB" id="A0A4R6WXP1"/>
<feature type="transmembrane region" description="Helical" evidence="1">
    <location>
        <begin position="36"/>
        <end position="58"/>
    </location>
</feature>
<keyword evidence="4" id="KW-1185">Reference proteome</keyword>
<dbReference type="EMBL" id="SNYW01000006">
    <property type="protein sequence ID" value="TDQ84467.1"/>
    <property type="molecule type" value="Genomic_DNA"/>
</dbReference>
<dbReference type="SUPFAM" id="SSF56059">
    <property type="entry name" value="Glutathione synthetase ATP-binding domain-like"/>
    <property type="match status" value="1"/>
</dbReference>
<evidence type="ECO:0000313" key="4">
    <source>
        <dbReference type="Proteomes" id="UP000295783"/>
    </source>
</evidence>
<name>A0A4R6WXP1_9PROT</name>
<evidence type="ECO:0000259" key="2">
    <source>
        <dbReference type="Pfam" id="PF14397"/>
    </source>
</evidence>
<feature type="transmembrane region" description="Helical" evidence="1">
    <location>
        <begin position="67"/>
        <end position="85"/>
    </location>
</feature>
<feature type="domain" description="Alpha-L-glutamate ligase-related protein ATP-grasp" evidence="2">
    <location>
        <begin position="316"/>
        <end position="559"/>
    </location>
</feature>
<proteinExistence type="predicted"/>
<accession>A0A4R6WXP1</accession>
<feature type="transmembrane region" description="Helical" evidence="1">
    <location>
        <begin position="126"/>
        <end position="143"/>
    </location>
</feature>
<feature type="transmembrane region" description="Helical" evidence="1">
    <location>
        <begin position="218"/>
        <end position="239"/>
    </location>
</feature>
<dbReference type="InterPro" id="IPR039523">
    <property type="entry name" value="RimK-rel_E_lig_ATP-grasp"/>
</dbReference>
<reference evidence="3 4" key="1">
    <citation type="submission" date="2019-03" db="EMBL/GenBank/DDBJ databases">
        <title>Genomic Encyclopedia of Type Strains, Phase III (KMG-III): the genomes of soil and plant-associated and newly described type strains.</title>
        <authorList>
            <person name="Whitman W."/>
        </authorList>
    </citation>
    <scope>NUCLEOTIDE SEQUENCE [LARGE SCALE GENOMIC DNA]</scope>
    <source>
        <strain evidence="3 4">CGMCC 1.7660</strain>
    </source>
</reference>
<keyword evidence="1" id="KW-1133">Transmembrane helix</keyword>
<organism evidence="3 4">
    <name type="scientific">Dongia mobilis</name>
    <dbReference type="NCBI Taxonomy" id="578943"/>
    <lineage>
        <taxon>Bacteria</taxon>
        <taxon>Pseudomonadati</taxon>
        <taxon>Pseudomonadota</taxon>
        <taxon>Alphaproteobacteria</taxon>
        <taxon>Rhodospirillales</taxon>
        <taxon>Dongiaceae</taxon>
        <taxon>Dongia</taxon>
    </lineage>
</organism>
<keyword evidence="1" id="KW-0812">Transmembrane</keyword>
<dbReference type="Pfam" id="PF14397">
    <property type="entry name" value="ATPgrasp_ST"/>
    <property type="match status" value="1"/>
</dbReference>
<protein>
    <submittedName>
        <fullName evidence="3">Putative polysaccharide biosynthesis protein</fullName>
    </submittedName>
</protein>
<feature type="transmembrane region" description="Helical" evidence="1">
    <location>
        <begin position="97"/>
        <end position="114"/>
    </location>
</feature>
<keyword evidence="1" id="KW-0472">Membrane</keyword>
<evidence type="ECO:0000256" key="1">
    <source>
        <dbReference type="SAM" id="Phobius"/>
    </source>
</evidence>
<evidence type="ECO:0000313" key="3">
    <source>
        <dbReference type="EMBL" id="TDQ84467.1"/>
    </source>
</evidence>
<dbReference type="Proteomes" id="UP000295783">
    <property type="component" value="Unassembled WGS sequence"/>
</dbReference>
<feature type="transmembrane region" description="Helical" evidence="1">
    <location>
        <begin position="163"/>
        <end position="182"/>
    </location>
</feature>
<dbReference type="RefSeq" id="WP_133612493.1">
    <property type="nucleotide sequence ID" value="NZ_SNYW01000006.1"/>
</dbReference>
<sequence length="598" mass="65912">MKRALSPGITSLFLGVTLLLAAYAILAMQVPASQWALDFLSGMVAAVTAVMIAGRLALHLPSAAARYQWLAVLALMVLVSVGEFVEPGLSASQTDGWVGYLLLAAALGIVLLTGRFDPVPRASQRAMWLGLMLQLGSVLADLLREQPDTIFGPIDGSEIADLALLLALQCYLVAAVLFIAYLRRQMFVVRRSPSDVGDVARYLFATSRLFHKQRYPRIGNFVVPGGSIGLGVARFFYWYPQLAPLVRARFGRGLFAQFIDLCAIGFRHGLDAQAYYMLQLYQPGPRSRASGFMTRYETKNGLFKVLNRQLLKYGKRTPLGDKHAMQQFCEAHDIPIVPTLVYAADGVLDIRDVRPDALARDLFVKPQQLKGARGTELVRFVDGYYVMEDGARLSRAELLDHVARRSREAALLVQPRLLPHPALAGMVGQSLPPLRVITCLDERDEPVVTHGMLRVLCKLEPDWSLDLELGAPVDLATGRIGEMTGDKPEMAFDWHARHPVTGAPVSGVILPFWQEACAIARAAHRHCPDRLVIGWDIAITPEGALMLEGNSYADVDFPQRVHRCPIGDSPLGPLLFHRIADLEDRIARGTLRRSGQSK</sequence>